<keyword evidence="2" id="KW-1185">Reference proteome</keyword>
<organism evidence="1 2">
    <name type="scientific">Trichonephila clavipes</name>
    <name type="common">Golden silk orbweaver</name>
    <name type="synonym">Nephila clavipes</name>
    <dbReference type="NCBI Taxonomy" id="2585209"/>
    <lineage>
        <taxon>Eukaryota</taxon>
        <taxon>Metazoa</taxon>
        <taxon>Ecdysozoa</taxon>
        <taxon>Arthropoda</taxon>
        <taxon>Chelicerata</taxon>
        <taxon>Arachnida</taxon>
        <taxon>Araneae</taxon>
        <taxon>Araneomorphae</taxon>
        <taxon>Entelegynae</taxon>
        <taxon>Araneoidea</taxon>
        <taxon>Nephilidae</taxon>
        <taxon>Trichonephila</taxon>
    </lineage>
</organism>
<reference evidence="1" key="1">
    <citation type="submission" date="2020-08" db="EMBL/GenBank/DDBJ databases">
        <title>Multicomponent nature underlies the extraordinary mechanical properties of spider dragline silk.</title>
        <authorList>
            <person name="Kono N."/>
            <person name="Nakamura H."/>
            <person name="Mori M."/>
            <person name="Yoshida Y."/>
            <person name="Ohtoshi R."/>
            <person name="Malay A.D."/>
            <person name="Moran D.A.P."/>
            <person name="Tomita M."/>
            <person name="Numata K."/>
            <person name="Arakawa K."/>
        </authorList>
    </citation>
    <scope>NUCLEOTIDE SEQUENCE</scope>
</reference>
<comment type="caution">
    <text evidence="1">The sequence shown here is derived from an EMBL/GenBank/DDBJ whole genome shotgun (WGS) entry which is preliminary data.</text>
</comment>
<dbReference type="AlphaFoldDB" id="A0A8X6RA50"/>
<name>A0A8X6RA50_TRICX</name>
<protein>
    <submittedName>
        <fullName evidence="1">Uncharacterized protein</fullName>
    </submittedName>
</protein>
<sequence length="90" mass="10266">MHQITCESSPIGKRWSPKCIKLPVNRHQDWNEVALSPNMSFDLFSMSLDLFSMSLDPRVKTILGDLCFIGPVQHVIGPVQHVIRPVQHFI</sequence>
<evidence type="ECO:0000313" key="1">
    <source>
        <dbReference type="EMBL" id="GFX86625.1"/>
    </source>
</evidence>
<proteinExistence type="predicted"/>
<dbReference type="Proteomes" id="UP000887159">
    <property type="component" value="Unassembled WGS sequence"/>
</dbReference>
<gene>
    <name evidence="1" type="ORF">TNCV_1994871</name>
</gene>
<accession>A0A8X6RA50</accession>
<evidence type="ECO:0000313" key="2">
    <source>
        <dbReference type="Proteomes" id="UP000887159"/>
    </source>
</evidence>
<dbReference type="EMBL" id="BMAU01021012">
    <property type="protein sequence ID" value="GFX86625.1"/>
    <property type="molecule type" value="Genomic_DNA"/>
</dbReference>